<dbReference type="Proteomes" id="UP001174677">
    <property type="component" value="Chromosome 14"/>
</dbReference>
<dbReference type="Pfam" id="PF03181">
    <property type="entry name" value="BURP"/>
    <property type="match status" value="1"/>
</dbReference>
<feature type="domain" description="BURP" evidence="3">
    <location>
        <begin position="76"/>
        <end position="275"/>
    </location>
</feature>
<gene>
    <name evidence="4" type="ORF">P3X46_025374</name>
</gene>
<accession>A0ABQ9L6G6</accession>
<evidence type="ECO:0000313" key="4">
    <source>
        <dbReference type="EMBL" id="KAJ9159923.1"/>
    </source>
</evidence>
<dbReference type="PROSITE" id="PS51277">
    <property type="entry name" value="BURP"/>
    <property type="match status" value="1"/>
</dbReference>
<feature type="region of interest" description="Disordered" evidence="1">
    <location>
        <begin position="39"/>
        <end position="66"/>
    </location>
</feature>
<feature type="compositionally biased region" description="Basic and acidic residues" evidence="1">
    <location>
        <begin position="44"/>
        <end position="55"/>
    </location>
</feature>
<feature type="region of interest" description="Disordered" evidence="1">
    <location>
        <begin position="99"/>
        <end position="119"/>
    </location>
</feature>
<evidence type="ECO:0000313" key="5">
    <source>
        <dbReference type="Proteomes" id="UP001174677"/>
    </source>
</evidence>
<evidence type="ECO:0000256" key="1">
    <source>
        <dbReference type="SAM" id="MobiDB-lite"/>
    </source>
</evidence>
<protein>
    <recommendedName>
        <fullName evidence="3">BURP domain-containing protein</fullName>
    </recommendedName>
</protein>
<dbReference type="PANTHER" id="PTHR31236:SF32">
    <property type="entry name" value="BURP DOMAIN PROTEIN USPL1-LIKE"/>
    <property type="match status" value="1"/>
</dbReference>
<organism evidence="4 5">
    <name type="scientific">Hevea brasiliensis</name>
    <name type="common">Para rubber tree</name>
    <name type="synonym">Siphonia brasiliensis</name>
    <dbReference type="NCBI Taxonomy" id="3981"/>
    <lineage>
        <taxon>Eukaryota</taxon>
        <taxon>Viridiplantae</taxon>
        <taxon>Streptophyta</taxon>
        <taxon>Embryophyta</taxon>
        <taxon>Tracheophyta</taxon>
        <taxon>Spermatophyta</taxon>
        <taxon>Magnoliopsida</taxon>
        <taxon>eudicotyledons</taxon>
        <taxon>Gunneridae</taxon>
        <taxon>Pentapetalae</taxon>
        <taxon>rosids</taxon>
        <taxon>fabids</taxon>
        <taxon>Malpighiales</taxon>
        <taxon>Euphorbiaceae</taxon>
        <taxon>Crotonoideae</taxon>
        <taxon>Micrandreae</taxon>
        <taxon>Hevea</taxon>
    </lineage>
</organism>
<evidence type="ECO:0000259" key="3">
    <source>
        <dbReference type="PROSITE" id="PS51277"/>
    </source>
</evidence>
<dbReference type="InterPro" id="IPR044816">
    <property type="entry name" value="BURP"/>
</dbReference>
<feature type="chain" id="PRO_5047362665" description="BURP domain-containing protein" evidence="2">
    <location>
        <begin position="26"/>
        <end position="280"/>
    </location>
</feature>
<dbReference type="SMART" id="SM01045">
    <property type="entry name" value="BURP"/>
    <property type="match status" value="1"/>
</dbReference>
<keyword evidence="5" id="KW-1185">Reference proteome</keyword>
<feature type="signal peptide" evidence="2">
    <location>
        <begin position="1"/>
        <end position="25"/>
    </location>
</feature>
<dbReference type="EMBL" id="JARPOI010000014">
    <property type="protein sequence ID" value="KAJ9159923.1"/>
    <property type="molecule type" value="Genomic_DNA"/>
</dbReference>
<sequence length="280" mass="31408">MGLRFALKNFLLHLLLLLCAHGSYGEAREMMSTVLRLPSDDNGVPDKKMHSDHHVHTNNPNPSSHMDHMDPSLKVFFTINDLKIGKKLPIYFPMKDSSSNPPLLSRDEAIPSQSPQAKSMEHTLRECEIKPIKGETKICATSLESVLDFVRETFGLETQFKVLSTTHLSKSRTLLDNYTILEKPKEIPVPKMVACHTMPYPYKVFYCHSQVTENKAYVVSLGGDHGGRVEGVAVCHMDTSQWSPNHASFRVLGIEPGTSPVCHFFRGDNLVYVPIMPIHG</sequence>
<evidence type="ECO:0000256" key="2">
    <source>
        <dbReference type="SAM" id="SignalP"/>
    </source>
</evidence>
<reference evidence="4" key="1">
    <citation type="journal article" date="2023" name="Plant Biotechnol. J.">
        <title>Chromosome-level wild Hevea brasiliensis genome provides new tools for genomic-assisted breeding and valuable loci to elevate rubber yield.</title>
        <authorList>
            <person name="Cheng H."/>
            <person name="Song X."/>
            <person name="Hu Y."/>
            <person name="Wu T."/>
            <person name="Yang Q."/>
            <person name="An Z."/>
            <person name="Feng S."/>
            <person name="Deng Z."/>
            <person name="Wu W."/>
            <person name="Zeng X."/>
            <person name="Tu M."/>
            <person name="Wang X."/>
            <person name="Huang H."/>
        </authorList>
    </citation>
    <scope>NUCLEOTIDE SEQUENCE</scope>
    <source>
        <strain evidence="4">MT/VB/25A 57/8</strain>
    </source>
</reference>
<dbReference type="PANTHER" id="PTHR31236">
    <property type="entry name" value="BURP DOMAIN PROTEIN USPL1-LIKE"/>
    <property type="match status" value="1"/>
</dbReference>
<name>A0ABQ9L6G6_HEVBR</name>
<comment type="caution">
    <text evidence="4">The sequence shown here is derived from an EMBL/GenBank/DDBJ whole genome shotgun (WGS) entry which is preliminary data.</text>
</comment>
<proteinExistence type="predicted"/>
<keyword evidence="2" id="KW-0732">Signal</keyword>
<dbReference type="InterPro" id="IPR004873">
    <property type="entry name" value="BURP_dom"/>
</dbReference>